<name>A0ABW9YYW9_9HYPH</name>
<protein>
    <submittedName>
        <fullName evidence="1">Uncharacterized protein</fullName>
    </submittedName>
</protein>
<gene>
    <name evidence="1" type="ORF">GR303_14660</name>
</gene>
<evidence type="ECO:0000313" key="2">
    <source>
        <dbReference type="Proteomes" id="UP000818323"/>
    </source>
</evidence>
<organism evidence="1 2">
    <name type="scientific">Microvirga arsenatis</name>
    <dbReference type="NCBI Taxonomy" id="2692265"/>
    <lineage>
        <taxon>Bacteria</taxon>
        <taxon>Pseudomonadati</taxon>
        <taxon>Pseudomonadota</taxon>
        <taxon>Alphaproteobacteria</taxon>
        <taxon>Hyphomicrobiales</taxon>
        <taxon>Methylobacteriaceae</taxon>
        <taxon>Microvirga</taxon>
    </lineage>
</organism>
<reference evidence="1 2" key="1">
    <citation type="submission" date="2020-01" db="EMBL/GenBank/DDBJ databases">
        <title>Microvirga sp. nov., an arsenate reduction bacterium isolated from Tibet hotspring sediments.</title>
        <authorList>
            <person name="Yuan C.-G."/>
        </authorList>
    </citation>
    <scope>NUCLEOTIDE SEQUENCE [LARGE SCALE GENOMIC DNA]</scope>
    <source>
        <strain evidence="1 2">SYSU G3D203</strain>
    </source>
</reference>
<dbReference type="Proteomes" id="UP000818323">
    <property type="component" value="Unassembled WGS sequence"/>
</dbReference>
<dbReference type="EMBL" id="JAAAXJ010000007">
    <property type="protein sequence ID" value="NBJ25599.1"/>
    <property type="molecule type" value="Genomic_DNA"/>
</dbReference>
<dbReference type="RefSeq" id="WP_161722992.1">
    <property type="nucleotide sequence ID" value="NZ_JAAAXI010000006.1"/>
</dbReference>
<evidence type="ECO:0000313" key="1">
    <source>
        <dbReference type="EMBL" id="NBJ25599.1"/>
    </source>
</evidence>
<accession>A0ABW9YYW9</accession>
<comment type="caution">
    <text evidence="1">The sequence shown here is derived from an EMBL/GenBank/DDBJ whole genome shotgun (WGS) entry which is preliminary data.</text>
</comment>
<keyword evidence="2" id="KW-1185">Reference proteome</keyword>
<sequence length="253" mass="28433">MSDLLSAVRFCADSELGYERSRTRFQAGEGLALDETYRLAHLPLVAPAHPRVIRTREGTSYDMGRHEPVFSLVLPIFADLLFQSLAYRELDREMRAAPFAGKIAWDVVERRRDKLHATICGSLSTGAPPLLDPKRLQALRGLGPVRVELRGLFSGSVNRGRLYLRAYPESRNGENVFRRIQRSLGCRETDLYVVGLYNMTDDLDAGEAAALASLIERWWSRSILRFTVDRLWLTGARDDLVLDSTVVASVPLA</sequence>
<proteinExistence type="predicted"/>